<proteinExistence type="predicted"/>
<dbReference type="Proteomes" id="UP000233762">
    <property type="component" value="Unassembled WGS sequence"/>
</dbReference>
<accession>A0A2N3R427</accession>
<dbReference type="EMBL" id="PCHH01000006">
    <property type="protein sequence ID" value="PKV03037.1"/>
    <property type="molecule type" value="Genomic_DNA"/>
</dbReference>
<keyword evidence="1" id="KW-0472">Membrane</keyword>
<evidence type="ECO:0000256" key="1">
    <source>
        <dbReference type="SAM" id="Phobius"/>
    </source>
</evidence>
<reference evidence="2 3" key="1">
    <citation type="submission" date="2017-10" db="EMBL/GenBank/DDBJ databases">
        <title>Bifidobacterium genomics.</title>
        <authorList>
            <person name="Lugli G.A."/>
            <person name="Milani C."/>
            <person name="Mancabelli L."/>
        </authorList>
    </citation>
    <scope>NUCLEOTIDE SEQUENCE [LARGE SCALE GENOMIC DNA]</scope>
    <source>
        <strain evidence="2 3">1520B</strain>
    </source>
</reference>
<protein>
    <submittedName>
        <fullName evidence="2">Uncharacterized protein</fullName>
    </submittedName>
</protein>
<evidence type="ECO:0000313" key="2">
    <source>
        <dbReference type="EMBL" id="PKV03037.1"/>
    </source>
</evidence>
<dbReference type="AlphaFoldDB" id="A0A2N3R427"/>
<organism evidence="2 3">
    <name type="scientific">Bifidobacterium pseudolongum subsp. globosum</name>
    <dbReference type="NCBI Taxonomy" id="1690"/>
    <lineage>
        <taxon>Bacteria</taxon>
        <taxon>Bacillati</taxon>
        <taxon>Actinomycetota</taxon>
        <taxon>Actinomycetes</taxon>
        <taxon>Bifidobacteriales</taxon>
        <taxon>Bifidobacteriaceae</taxon>
        <taxon>Bifidobacterium</taxon>
    </lineage>
</organism>
<feature type="transmembrane region" description="Helical" evidence="1">
    <location>
        <begin position="42"/>
        <end position="58"/>
    </location>
</feature>
<name>A0A2N3R427_9BIFI</name>
<comment type="caution">
    <text evidence="2">The sequence shown here is derived from an EMBL/GenBank/DDBJ whole genome shotgun (WGS) entry which is preliminary data.</text>
</comment>
<keyword evidence="1" id="KW-1133">Transmembrane helix</keyword>
<gene>
    <name evidence="2" type="ORF">CQR50_1617</name>
</gene>
<sequence length="63" mass="6493">MNIHGLRNCAKCGGPIPSKNKQDCCDACIAQEADDVGAGMKVGLSLIPAVVGIVGIILKTKKK</sequence>
<evidence type="ECO:0000313" key="3">
    <source>
        <dbReference type="Proteomes" id="UP000233762"/>
    </source>
</evidence>
<keyword evidence="1" id="KW-0812">Transmembrane</keyword>